<protein>
    <submittedName>
        <fullName evidence="1">DUF3289 family protein</fullName>
    </submittedName>
</protein>
<dbReference type="Pfam" id="PF11692">
    <property type="entry name" value="DUF3289"/>
    <property type="match status" value="1"/>
</dbReference>
<name>A0A4S1DR38_9FLAO</name>
<reference evidence="1 2" key="1">
    <citation type="submission" date="2019-04" db="EMBL/GenBank/DDBJ databases">
        <authorList>
            <person name="Liu A."/>
        </authorList>
    </citation>
    <scope>NUCLEOTIDE SEQUENCE [LARGE SCALE GENOMIC DNA]</scope>
    <source>
        <strain evidence="1 2">RZ03</strain>
    </source>
</reference>
<proteinExistence type="predicted"/>
<evidence type="ECO:0000313" key="2">
    <source>
        <dbReference type="Proteomes" id="UP000307602"/>
    </source>
</evidence>
<dbReference type="EMBL" id="SRSO01000045">
    <property type="protein sequence ID" value="TGV00390.1"/>
    <property type="molecule type" value="Genomic_DNA"/>
</dbReference>
<dbReference type="Proteomes" id="UP000307602">
    <property type="component" value="Unassembled WGS sequence"/>
</dbReference>
<organism evidence="1 2">
    <name type="scientific">Flavivirga rizhaonensis</name>
    <dbReference type="NCBI Taxonomy" id="2559571"/>
    <lineage>
        <taxon>Bacteria</taxon>
        <taxon>Pseudomonadati</taxon>
        <taxon>Bacteroidota</taxon>
        <taxon>Flavobacteriia</taxon>
        <taxon>Flavobacteriales</taxon>
        <taxon>Flavobacteriaceae</taxon>
        <taxon>Flavivirga</taxon>
    </lineage>
</organism>
<gene>
    <name evidence="1" type="ORF">EM932_19890</name>
</gene>
<dbReference type="InterPro" id="IPR017483">
    <property type="entry name" value="CHP03034"/>
</dbReference>
<keyword evidence="2" id="KW-1185">Reference proteome</keyword>
<comment type="caution">
    <text evidence="1">The sequence shown here is derived from an EMBL/GenBank/DDBJ whole genome shotgun (WGS) entry which is preliminary data.</text>
</comment>
<dbReference type="RefSeq" id="WP_135878960.1">
    <property type="nucleotide sequence ID" value="NZ_SRSO01000045.1"/>
</dbReference>
<evidence type="ECO:0000313" key="1">
    <source>
        <dbReference type="EMBL" id="TGV00390.1"/>
    </source>
</evidence>
<accession>A0A4S1DR38</accession>
<dbReference type="AlphaFoldDB" id="A0A4S1DR38"/>
<dbReference type="OrthoDB" id="612868at2"/>
<sequence length="236" mass="26994">MGEFLSIENEGEAAKEVRIDKFRRIYNMTDDELFNQMERAARLSLKYQKWVGNGLGDFDFDESLQANIDMISRFRNDTRGISEISGNTRAMLDQDPNYTSYLNNLESNIRNKLSSVNNADEISGLSFTNLNRPTFNTGANFFNINSTWTINVSFENVKLDCDKFSGTLKIDIYDQFGLDNADLGLSETPHPSAWKTRLLDGMWAWFILQRVERTGGNYAPFINHFSDSITVETTIN</sequence>